<proteinExistence type="predicted"/>
<dbReference type="HOGENOM" id="CLU_3012953_0_0_12"/>
<accession>A0A0E2E535</accession>
<comment type="caution">
    <text evidence="1">The sequence shown here is derived from an EMBL/GenBank/DDBJ whole genome shotgun (WGS) entry which is preliminary data.</text>
</comment>
<name>A0A0E2E535_TREDN</name>
<protein>
    <submittedName>
        <fullName evidence="1">Uncharacterized protein</fullName>
    </submittedName>
</protein>
<dbReference type="Proteomes" id="UP000011705">
    <property type="component" value="Chromosome"/>
</dbReference>
<dbReference type="RefSeq" id="WP_002673989.1">
    <property type="nucleotide sequence ID" value="NZ_CM001795.1"/>
</dbReference>
<evidence type="ECO:0000313" key="1">
    <source>
        <dbReference type="EMBL" id="EMB33765.1"/>
    </source>
</evidence>
<dbReference type="EMBL" id="AGDV01000010">
    <property type="protein sequence ID" value="EMB33765.1"/>
    <property type="molecule type" value="Genomic_DNA"/>
</dbReference>
<dbReference type="PATRIC" id="fig|999432.5.peg.1194"/>
<gene>
    <name evidence="1" type="ORF">HMPREF9726_01145</name>
</gene>
<organism evidence="1">
    <name type="scientific">Treponema denticola H-22</name>
    <dbReference type="NCBI Taxonomy" id="999432"/>
    <lineage>
        <taxon>Bacteria</taxon>
        <taxon>Pseudomonadati</taxon>
        <taxon>Spirochaetota</taxon>
        <taxon>Spirochaetia</taxon>
        <taxon>Spirochaetales</taxon>
        <taxon>Treponemataceae</taxon>
        <taxon>Treponema</taxon>
    </lineage>
</organism>
<sequence>MNILEEHKIGLTQLTDLFELNKRQYNTSAYDEANTRTDFIRAEGLIPRRLRRNEGY</sequence>
<dbReference type="AlphaFoldDB" id="A0A0E2E535"/>
<reference evidence="1" key="1">
    <citation type="submission" date="2012-01" db="EMBL/GenBank/DDBJ databases">
        <title>The Genome Sequence of Treponema denticola H-22.</title>
        <authorList>
            <consortium name="The Broad Institute Genome Sequencing Platform"/>
            <person name="Earl A."/>
            <person name="Ward D."/>
            <person name="Feldgarden M."/>
            <person name="Gevers D."/>
            <person name="Blanton J.M."/>
            <person name="Fenno C.J."/>
            <person name="Baranova O.V."/>
            <person name="Mathney J."/>
            <person name="Dewhirst F.E."/>
            <person name="Izard J."/>
            <person name="Young S.K."/>
            <person name="Zeng Q."/>
            <person name="Gargeya S."/>
            <person name="Fitzgerald M."/>
            <person name="Haas B."/>
            <person name="Abouelleil A."/>
            <person name="Alvarado L."/>
            <person name="Arachchi H.M."/>
            <person name="Berlin A."/>
            <person name="Chapman S.B."/>
            <person name="Gearin G."/>
            <person name="Goldberg J."/>
            <person name="Griggs A."/>
            <person name="Gujja S."/>
            <person name="Hansen M."/>
            <person name="Heiman D."/>
            <person name="Howarth C."/>
            <person name="Larimer J."/>
            <person name="Lui A."/>
            <person name="MacDonald P.J.P."/>
            <person name="McCowen C."/>
            <person name="Montmayeur A."/>
            <person name="Murphy C."/>
            <person name="Neiman D."/>
            <person name="Pearson M."/>
            <person name="Priest M."/>
            <person name="Roberts A."/>
            <person name="Saif S."/>
            <person name="Shea T."/>
            <person name="Sisk P."/>
            <person name="Stolte C."/>
            <person name="Sykes S."/>
            <person name="Wortman J."/>
            <person name="Nusbaum C."/>
            <person name="Birren B."/>
        </authorList>
    </citation>
    <scope>NUCLEOTIDE SEQUENCE [LARGE SCALE GENOMIC DNA]</scope>
    <source>
        <strain evidence="1">H-22</strain>
    </source>
</reference>